<gene>
    <name evidence="2" type="ORF">B0A48_13264</name>
</gene>
<feature type="region of interest" description="Disordered" evidence="1">
    <location>
        <begin position="1"/>
        <end position="60"/>
    </location>
</feature>
<protein>
    <submittedName>
        <fullName evidence="2">Uncharacterized protein</fullName>
    </submittedName>
</protein>
<evidence type="ECO:0000256" key="1">
    <source>
        <dbReference type="SAM" id="MobiDB-lite"/>
    </source>
</evidence>
<evidence type="ECO:0000313" key="3">
    <source>
        <dbReference type="Proteomes" id="UP000192596"/>
    </source>
</evidence>
<dbReference type="EMBL" id="NAJO01000032">
    <property type="protein sequence ID" value="OQO01021.1"/>
    <property type="molecule type" value="Genomic_DNA"/>
</dbReference>
<keyword evidence="3" id="KW-1185">Reference proteome</keyword>
<dbReference type="InParanoid" id="A0A1V8SPU7"/>
<feature type="compositionally biased region" description="Polar residues" evidence="1">
    <location>
        <begin position="36"/>
        <end position="49"/>
    </location>
</feature>
<comment type="caution">
    <text evidence="2">The sequence shown here is derived from an EMBL/GenBank/DDBJ whole genome shotgun (WGS) entry which is preliminary data.</text>
</comment>
<dbReference type="AlphaFoldDB" id="A0A1V8SPU7"/>
<organism evidence="2 3">
    <name type="scientific">Cryoendolithus antarcticus</name>
    <dbReference type="NCBI Taxonomy" id="1507870"/>
    <lineage>
        <taxon>Eukaryota</taxon>
        <taxon>Fungi</taxon>
        <taxon>Dikarya</taxon>
        <taxon>Ascomycota</taxon>
        <taxon>Pezizomycotina</taxon>
        <taxon>Dothideomycetes</taxon>
        <taxon>Dothideomycetidae</taxon>
        <taxon>Cladosporiales</taxon>
        <taxon>Cladosporiaceae</taxon>
        <taxon>Cryoendolithus</taxon>
    </lineage>
</organism>
<accession>A0A1V8SPU7</accession>
<reference evidence="3" key="1">
    <citation type="submission" date="2017-03" db="EMBL/GenBank/DDBJ databases">
        <title>Genomes of endolithic fungi from Antarctica.</title>
        <authorList>
            <person name="Coleine C."/>
            <person name="Masonjones S."/>
            <person name="Stajich J.E."/>
        </authorList>
    </citation>
    <scope>NUCLEOTIDE SEQUENCE [LARGE SCALE GENOMIC DNA]</scope>
    <source>
        <strain evidence="3">CCFEE 5527</strain>
    </source>
</reference>
<evidence type="ECO:0000313" key="2">
    <source>
        <dbReference type="EMBL" id="OQO01021.1"/>
    </source>
</evidence>
<name>A0A1V8SPU7_9PEZI</name>
<proteinExistence type="predicted"/>
<dbReference type="Proteomes" id="UP000192596">
    <property type="component" value="Unassembled WGS sequence"/>
</dbReference>
<sequence length="181" mass="19425">MSWPSLWPRNPATSKRSAKAQSTRPRSPPPQTPSTAVSKPATTSASSVRPLSPPPQIISSALSTRPGLAQRLQTTPPVLQSTTVTVQVSTTLGGPQYVHLAPQDGPLGRGHYFTSSDGSREFYAAPASTSIMALSMPSITPPQAFPFPPPRPPAEPLDPQFVELFDKIMKYEPKGGDDDYF</sequence>